<evidence type="ECO:0000256" key="6">
    <source>
        <dbReference type="ARBA" id="ARBA00023002"/>
    </source>
</evidence>
<keyword evidence="3" id="KW-0479">Metal-binding</keyword>
<dbReference type="HOGENOM" id="CLU_059557_0_0_11"/>
<protein>
    <recommendedName>
        <fullName evidence="9">VOC domain-containing protein</fullName>
    </recommendedName>
</protein>
<gene>
    <name evidence="10" type="ORF">B841_09395</name>
</gene>
<name>S5SW88_9CORY</name>
<dbReference type="GO" id="GO:0004462">
    <property type="term" value="F:lactoylglutathione lyase activity"/>
    <property type="evidence" value="ECO:0007669"/>
    <property type="project" value="InterPro"/>
</dbReference>
<dbReference type="PATRIC" id="fig|1224163.3.peg.1890"/>
<dbReference type="PROSITE" id="PS00934">
    <property type="entry name" value="GLYOXALASE_I_1"/>
    <property type="match status" value="1"/>
</dbReference>
<evidence type="ECO:0000256" key="8">
    <source>
        <dbReference type="RuleBase" id="RU000683"/>
    </source>
</evidence>
<evidence type="ECO:0000256" key="2">
    <source>
        <dbReference type="ARBA" id="ARBA00008784"/>
    </source>
</evidence>
<keyword evidence="6 8" id="KW-0560">Oxidoreductase</keyword>
<dbReference type="OrthoDB" id="6909416at2"/>
<comment type="similarity">
    <text evidence="2 8">Belongs to the extradiol ring-cleavage dioxygenase family.</text>
</comment>
<dbReference type="InterPro" id="IPR018146">
    <property type="entry name" value="Glyoxalase_1_CS"/>
</dbReference>
<dbReference type="GO" id="GO:0008198">
    <property type="term" value="F:ferrous iron binding"/>
    <property type="evidence" value="ECO:0007669"/>
    <property type="project" value="InterPro"/>
</dbReference>
<keyword evidence="4 8" id="KW-0058">Aromatic hydrocarbons catabolism</keyword>
<evidence type="ECO:0000256" key="5">
    <source>
        <dbReference type="ARBA" id="ARBA00022964"/>
    </source>
</evidence>
<keyword evidence="11" id="KW-1185">Reference proteome</keyword>
<dbReference type="InterPro" id="IPR029068">
    <property type="entry name" value="Glyas_Bleomycin-R_OHBP_Dase"/>
</dbReference>
<dbReference type="Pfam" id="PF00903">
    <property type="entry name" value="Glyoxalase"/>
    <property type="match status" value="2"/>
</dbReference>
<dbReference type="Proteomes" id="UP000015388">
    <property type="component" value="Chromosome"/>
</dbReference>
<evidence type="ECO:0000256" key="3">
    <source>
        <dbReference type="ARBA" id="ARBA00022723"/>
    </source>
</evidence>
<dbReference type="KEGG" id="cmd:B841_09395"/>
<evidence type="ECO:0000313" key="11">
    <source>
        <dbReference type="Proteomes" id="UP000015388"/>
    </source>
</evidence>
<dbReference type="InterPro" id="IPR000486">
    <property type="entry name" value="Xdiol_ring_cleave_dOase_1/2"/>
</dbReference>
<dbReference type="InterPro" id="IPR004360">
    <property type="entry name" value="Glyas_Fos-R_dOase_dom"/>
</dbReference>
<dbReference type="eggNOG" id="COG2514">
    <property type="taxonomic scope" value="Bacteria"/>
</dbReference>
<evidence type="ECO:0000313" key="10">
    <source>
        <dbReference type="EMBL" id="AGS35352.1"/>
    </source>
</evidence>
<dbReference type="STRING" id="1224163.B841_09395"/>
<evidence type="ECO:0000256" key="1">
    <source>
        <dbReference type="ARBA" id="ARBA00001954"/>
    </source>
</evidence>
<dbReference type="AlphaFoldDB" id="S5SW88"/>
<dbReference type="EMBL" id="CP003924">
    <property type="protein sequence ID" value="AGS35352.1"/>
    <property type="molecule type" value="Genomic_DNA"/>
</dbReference>
<dbReference type="SUPFAM" id="SSF54593">
    <property type="entry name" value="Glyoxalase/Bleomycin resistance protein/Dihydroxybiphenyl dioxygenase"/>
    <property type="match status" value="2"/>
</dbReference>
<dbReference type="PROSITE" id="PS51819">
    <property type="entry name" value="VOC"/>
    <property type="match status" value="2"/>
</dbReference>
<comment type="cofactor">
    <cofactor evidence="1 8">
        <name>Fe(2+)</name>
        <dbReference type="ChEBI" id="CHEBI:29033"/>
    </cofactor>
</comment>
<dbReference type="Gene3D" id="3.10.180.10">
    <property type="entry name" value="2,3-Dihydroxybiphenyl 1,2-Dioxygenase, domain 1"/>
    <property type="match status" value="2"/>
</dbReference>
<dbReference type="PANTHER" id="PTHR43279">
    <property type="entry name" value="CATECHOL-2,3-DIOXYGENASE"/>
    <property type="match status" value="1"/>
</dbReference>
<reference evidence="10 11" key="1">
    <citation type="submission" date="2012-11" db="EMBL/GenBank/DDBJ databases">
        <title>The complete genome sequence of Corynebacterium maris Coryn-1 (=DSM 45190).</title>
        <authorList>
            <person name="Schaffert L."/>
            <person name="Albersmeier A."/>
            <person name="Kalinowski J."/>
            <person name="Ruckert C."/>
        </authorList>
    </citation>
    <scope>NUCLEOTIDE SEQUENCE [LARGE SCALE GENOMIC DNA]</scope>
    <source>
        <strain evidence="11">Coryn-1</strain>
    </source>
</reference>
<feature type="domain" description="VOC" evidence="9">
    <location>
        <begin position="186"/>
        <end position="299"/>
    </location>
</feature>
<dbReference type="InterPro" id="IPR037523">
    <property type="entry name" value="VOC_core"/>
</dbReference>
<proteinExistence type="inferred from homology"/>
<dbReference type="RefSeq" id="WP_020935285.1">
    <property type="nucleotide sequence ID" value="NC_021915.1"/>
</dbReference>
<dbReference type="PANTHER" id="PTHR43279:SF1">
    <property type="entry name" value="CATECHOL-2,3-DIOXYGENASE"/>
    <property type="match status" value="1"/>
</dbReference>
<dbReference type="PROSITE" id="PS00082">
    <property type="entry name" value="EXTRADIOL_DIOXYGENAS"/>
    <property type="match status" value="1"/>
</dbReference>
<organism evidence="10 11">
    <name type="scientific">Corynebacterium maris DSM 45190</name>
    <dbReference type="NCBI Taxonomy" id="1224163"/>
    <lineage>
        <taxon>Bacteria</taxon>
        <taxon>Bacillati</taxon>
        <taxon>Actinomycetota</taxon>
        <taxon>Actinomycetes</taxon>
        <taxon>Mycobacteriales</taxon>
        <taxon>Corynebacteriaceae</taxon>
        <taxon>Corynebacterium</taxon>
    </lineage>
</organism>
<evidence type="ECO:0000256" key="7">
    <source>
        <dbReference type="ARBA" id="ARBA00023004"/>
    </source>
</evidence>
<sequence length="306" mass="33341">MPIFKQNPHPSSLIERPAEELLAAGTTMGAVELLVRDLDAMITFYNEGMLLDVLQQTGEAAVLGKNSEPSVILRQVTDLPPFDPRGAGLFHTAILYGTETELSAAVLNVAQRYPNSFTGTGDHIYSEAFYFNDPEGNGVELYHDRPKDKWIREDNGLYAQATNPLDPNDYLQSHADQNALNAANSTLGHVHLQVGDTGKARDFYAGVLGFEVTGELDTVVFVAAGGYHHHIGLNVFRSKGAGPRAAAYGLGRVDIDVPTEADRAALADRLKEHQVEAADDGRTLEFRDPWNSLIRVKSATAEKLTV</sequence>
<dbReference type="GO" id="GO:0051213">
    <property type="term" value="F:dioxygenase activity"/>
    <property type="evidence" value="ECO:0007669"/>
    <property type="project" value="UniProtKB-KW"/>
</dbReference>
<evidence type="ECO:0000256" key="4">
    <source>
        <dbReference type="ARBA" id="ARBA00022797"/>
    </source>
</evidence>
<feature type="domain" description="VOC" evidence="9">
    <location>
        <begin position="27"/>
        <end position="144"/>
    </location>
</feature>
<accession>S5SW88</accession>
<evidence type="ECO:0000259" key="9">
    <source>
        <dbReference type="PROSITE" id="PS51819"/>
    </source>
</evidence>
<keyword evidence="7 8" id="KW-0408">Iron</keyword>
<keyword evidence="5 8" id="KW-0223">Dioxygenase</keyword>